<keyword evidence="8" id="KW-0732">Signal</keyword>
<keyword evidence="4 6" id="KW-0697">Rotamase</keyword>
<dbReference type="EMBL" id="WVHT01000005">
    <property type="protein sequence ID" value="MXV51804.1"/>
    <property type="molecule type" value="Genomic_DNA"/>
</dbReference>
<evidence type="ECO:0000256" key="4">
    <source>
        <dbReference type="ARBA" id="ARBA00023110"/>
    </source>
</evidence>
<dbReference type="SUPFAM" id="SSF54534">
    <property type="entry name" value="FKBP-like"/>
    <property type="match status" value="2"/>
</dbReference>
<evidence type="ECO:0000313" key="10">
    <source>
        <dbReference type="EMBL" id="MXV51804.1"/>
    </source>
</evidence>
<feature type="compositionally biased region" description="Low complexity" evidence="7">
    <location>
        <begin position="307"/>
        <end position="321"/>
    </location>
</feature>
<evidence type="ECO:0000256" key="8">
    <source>
        <dbReference type="SAM" id="SignalP"/>
    </source>
</evidence>
<evidence type="ECO:0000256" key="2">
    <source>
        <dbReference type="ARBA" id="ARBA00006577"/>
    </source>
</evidence>
<dbReference type="PROSITE" id="PS50059">
    <property type="entry name" value="FKBP_PPIASE"/>
    <property type="match status" value="1"/>
</dbReference>
<sequence>MKKLLYYIFPALFAPIGVLAQDASFKTTSKGAQYKIFTSNAGPKIKLNDVITFDFTQKTDKDSVLLSSYKNGQPVKIQIQASRSVADLMDVFPLLADKDSALVKVPTDSIFKDYEDQRPPFLPKGSFINFTIKIDKVQSLEEATTERQKQMDDMKNMEKATLAKYLAEAKLPVKATPSGLIYVISKTSVKPKPLKGDTVFVNYTGRTIDGKVFDSSVESVAKQAGLQQPGRTYEPIKVVVGEGQVIKGWDEGLMLFNEGGSGKLIIQSDLGYGDRGAGNDIPPFSTLLFDIDMVRVKKPKSAVKPVAAPVKKPVAKPATKAPVKKVAPKK</sequence>
<dbReference type="Gene3D" id="3.10.50.40">
    <property type="match status" value="2"/>
</dbReference>
<feature type="domain" description="PPIase FKBP-type" evidence="9">
    <location>
        <begin position="196"/>
        <end position="297"/>
    </location>
</feature>
<organism evidence="10 11">
    <name type="scientific">Hufsiella arboris</name>
    <dbReference type="NCBI Taxonomy" id="2695275"/>
    <lineage>
        <taxon>Bacteria</taxon>
        <taxon>Pseudomonadati</taxon>
        <taxon>Bacteroidota</taxon>
        <taxon>Sphingobacteriia</taxon>
        <taxon>Sphingobacteriales</taxon>
        <taxon>Sphingobacteriaceae</taxon>
        <taxon>Hufsiella</taxon>
    </lineage>
</organism>
<dbReference type="PANTHER" id="PTHR43811">
    <property type="entry name" value="FKBP-TYPE PEPTIDYL-PROLYL CIS-TRANS ISOMERASE FKPA"/>
    <property type="match status" value="1"/>
</dbReference>
<evidence type="ECO:0000313" key="11">
    <source>
        <dbReference type="Proteomes" id="UP000466586"/>
    </source>
</evidence>
<evidence type="ECO:0000256" key="3">
    <source>
        <dbReference type="ARBA" id="ARBA00013194"/>
    </source>
</evidence>
<reference evidence="10 11" key="1">
    <citation type="submission" date="2019-11" db="EMBL/GenBank/DDBJ databases">
        <title>Pedobacter sp. HMF7647 Genome sequencing and assembly.</title>
        <authorList>
            <person name="Kang H."/>
            <person name="Kim H."/>
            <person name="Joh K."/>
        </authorList>
    </citation>
    <scope>NUCLEOTIDE SEQUENCE [LARGE SCALE GENOMIC DNA]</scope>
    <source>
        <strain evidence="10 11">HMF7647</strain>
    </source>
</reference>
<feature type="chain" id="PRO_5029459891" description="peptidylprolyl isomerase" evidence="8">
    <location>
        <begin position="21"/>
        <end position="330"/>
    </location>
</feature>
<feature type="region of interest" description="Disordered" evidence="7">
    <location>
        <begin position="307"/>
        <end position="330"/>
    </location>
</feature>
<evidence type="ECO:0000256" key="7">
    <source>
        <dbReference type="SAM" id="MobiDB-lite"/>
    </source>
</evidence>
<evidence type="ECO:0000256" key="5">
    <source>
        <dbReference type="ARBA" id="ARBA00023235"/>
    </source>
</evidence>
<dbReference type="RefSeq" id="WP_160844980.1">
    <property type="nucleotide sequence ID" value="NZ_WVHT01000005.1"/>
</dbReference>
<dbReference type="EC" id="5.2.1.8" evidence="3 6"/>
<dbReference type="Pfam" id="PF00254">
    <property type="entry name" value="FKBP_C"/>
    <property type="match status" value="1"/>
</dbReference>
<dbReference type="InterPro" id="IPR001179">
    <property type="entry name" value="PPIase_FKBP_dom"/>
</dbReference>
<feature type="signal peptide" evidence="8">
    <location>
        <begin position="1"/>
        <end position="20"/>
    </location>
</feature>
<name>A0A7K1YB42_9SPHI</name>
<proteinExistence type="inferred from homology"/>
<evidence type="ECO:0000259" key="9">
    <source>
        <dbReference type="PROSITE" id="PS50059"/>
    </source>
</evidence>
<comment type="similarity">
    <text evidence="2">Belongs to the FKBP-type PPIase family.</text>
</comment>
<dbReference type="AlphaFoldDB" id="A0A7K1YB42"/>
<dbReference type="Proteomes" id="UP000466586">
    <property type="component" value="Unassembled WGS sequence"/>
</dbReference>
<protein>
    <recommendedName>
        <fullName evidence="3 6">peptidylprolyl isomerase</fullName>
        <ecNumber evidence="3 6">5.2.1.8</ecNumber>
    </recommendedName>
</protein>
<comment type="catalytic activity">
    <reaction evidence="1 6">
        <text>[protein]-peptidylproline (omega=180) = [protein]-peptidylproline (omega=0)</text>
        <dbReference type="Rhea" id="RHEA:16237"/>
        <dbReference type="Rhea" id="RHEA-COMP:10747"/>
        <dbReference type="Rhea" id="RHEA-COMP:10748"/>
        <dbReference type="ChEBI" id="CHEBI:83833"/>
        <dbReference type="ChEBI" id="CHEBI:83834"/>
        <dbReference type="EC" id="5.2.1.8"/>
    </reaction>
</comment>
<evidence type="ECO:0000256" key="1">
    <source>
        <dbReference type="ARBA" id="ARBA00000971"/>
    </source>
</evidence>
<accession>A0A7K1YB42</accession>
<gene>
    <name evidence="10" type="ORF">GS399_12535</name>
</gene>
<keyword evidence="11" id="KW-1185">Reference proteome</keyword>
<dbReference type="PANTHER" id="PTHR43811:SF19">
    <property type="entry name" value="39 KDA FK506-BINDING NUCLEAR PROTEIN"/>
    <property type="match status" value="1"/>
</dbReference>
<dbReference type="GO" id="GO:0003755">
    <property type="term" value="F:peptidyl-prolyl cis-trans isomerase activity"/>
    <property type="evidence" value="ECO:0007669"/>
    <property type="project" value="UniProtKB-KW"/>
</dbReference>
<keyword evidence="5 6" id="KW-0413">Isomerase</keyword>
<evidence type="ECO:0000256" key="6">
    <source>
        <dbReference type="PROSITE-ProRule" id="PRU00277"/>
    </source>
</evidence>
<dbReference type="InterPro" id="IPR046357">
    <property type="entry name" value="PPIase_dom_sf"/>
</dbReference>
<comment type="caution">
    <text evidence="10">The sequence shown here is derived from an EMBL/GenBank/DDBJ whole genome shotgun (WGS) entry which is preliminary data.</text>
</comment>